<dbReference type="PANTHER" id="PTHR43553:SF27">
    <property type="entry name" value="ENERGY-COUPLING FACTOR TRANSPORTER ATP-BINDING PROTEIN ECFA2"/>
    <property type="match status" value="1"/>
</dbReference>
<dbReference type="Gene3D" id="3.40.50.300">
    <property type="entry name" value="P-loop containing nucleotide triphosphate hydrolases"/>
    <property type="match status" value="1"/>
</dbReference>
<keyword evidence="6" id="KW-1278">Translocase</keyword>
<keyword evidence="5 8" id="KW-0067">ATP-binding</keyword>
<gene>
    <name evidence="10" type="primary">ecfA2</name>
    <name evidence="10" type="ORF">TKV_c20260</name>
</gene>
<dbReference type="InterPro" id="IPR030946">
    <property type="entry name" value="EcfA2"/>
</dbReference>
<dbReference type="GO" id="GO:0043190">
    <property type="term" value="C:ATP-binding cassette (ABC) transporter complex"/>
    <property type="evidence" value="ECO:0007669"/>
    <property type="project" value="TreeGrafter"/>
</dbReference>
<evidence type="ECO:0000313" key="11">
    <source>
        <dbReference type="Proteomes" id="UP000029669"/>
    </source>
</evidence>
<dbReference type="OrthoDB" id="9814634at2"/>
<dbReference type="eggNOG" id="COG1122">
    <property type="taxonomic scope" value="Bacteria"/>
</dbReference>
<dbReference type="SUPFAM" id="SSF52540">
    <property type="entry name" value="P-loop containing nucleoside triphosphate hydrolases"/>
    <property type="match status" value="1"/>
</dbReference>
<feature type="domain" description="ABC transporter" evidence="9">
    <location>
        <begin position="3"/>
        <end position="244"/>
    </location>
</feature>
<dbReference type="PANTHER" id="PTHR43553">
    <property type="entry name" value="HEAVY METAL TRANSPORTER"/>
    <property type="match status" value="1"/>
</dbReference>
<dbReference type="Proteomes" id="UP000029669">
    <property type="component" value="Chromosome"/>
</dbReference>
<dbReference type="KEGG" id="tki:TKV_c20260"/>
<keyword evidence="3 8" id="KW-1003">Cell membrane</keyword>
<name>A0A097ATJ7_THEKI</name>
<dbReference type="RefSeq" id="WP_049685792.1">
    <property type="nucleotide sequence ID" value="NZ_CP009170.1"/>
</dbReference>
<dbReference type="FunFam" id="3.40.50.300:FF:000224">
    <property type="entry name" value="Energy-coupling factor transporter ATP-binding protein EcfA"/>
    <property type="match status" value="1"/>
</dbReference>
<keyword evidence="2 8" id="KW-0813">Transport</keyword>
<dbReference type="PROSITE" id="PS00211">
    <property type="entry name" value="ABC_TRANSPORTER_1"/>
    <property type="match status" value="1"/>
</dbReference>
<proteinExistence type="inferred from homology"/>
<keyword evidence="7 8" id="KW-0472">Membrane</keyword>
<keyword evidence="10" id="KW-0378">Hydrolase</keyword>
<accession>A0A097ATJ7</accession>
<dbReference type="STRING" id="2325.TKV_c20260"/>
<evidence type="ECO:0000256" key="7">
    <source>
        <dbReference type="ARBA" id="ARBA00023136"/>
    </source>
</evidence>
<reference evidence="11" key="1">
    <citation type="journal article" date="2015" name="Genome Announc.">
        <title>Whole-Genome Sequences of 80 Environmental and Clinical Isolates of Burkholderia pseudomallei.</title>
        <authorList>
            <person name="Johnson S.L."/>
            <person name="Baker A.L."/>
            <person name="Chain P.S."/>
            <person name="Currie B.J."/>
            <person name="Daligault H.E."/>
            <person name="Davenport K.W."/>
            <person name="Davis C.B."/>
            <person name="Inglis T.J."/>
            <person name="Kaestli M."/>
            <person name="Koren S."/>
            <person name="Mayo M."/>
            <person name="Merritt A.J."/>
            <person name="Price E.P."/>
            <person name="Sarovich D.S."/>
            <person name="Warner J."/>
            <person name="Rosovitz M.J."/>
        </authorList>
    </citation>
    <scope>NUCLEOTIDE SEQUENCE [LARGE SCALE GENOMIC DNA]</scope>
    <source>
        <strain evidence="11">DSM 2030</strain>
    </source>
</reference>
<dbReference type="PROSITE" id="PS50893">
    <property type="entry name" value="ABC_TRANSPORTER_2"/>
    <property type="match status" value="1"/>
</dbReference>
<dbReference type="HOGENOM" id="CLU_000604_1_22_9"/>
<organism evidence="10 11">
    <name type="scientific">Thermoanaerobacter kivui</name>
    <name type="common">Acetogenium kivui</name>
    <dbReference type="NCBI Taxonomy" id="2325"/>
    <lineage>
        <taxon>Bacteria</taxon>
        <taxon>Bacillati</taxon>
        <taxon>Bacillota</taxon>
        <taxon>Clostridia</taxon>
        <taxon>Thermoanaerobacterales</taxon>
        <taxon>Thermoanaerobacteraceae</taxon>
        <taxon>Thermoanaerobacter</taxon>
    </lineage>
</organism>
<dbReference type="EMBL" id="CP009170">
    <property type="protein sequence ID" value="AIS53160.1"/>
    <property type="molecule type" value="Genomic_DNA"/>
</dbReference>
<dbReference type="EC" id="7.-.-.-" evidence="8"/>
<dbReference type="InterPro" id="IPR027417">
    <property type="entry name" value="P-loop_NTPase"/>
</dbReference>
<keyword evidence="11" id="KW-1185">Reference proteome</keyword>
<dbReference type="Pfam" id="PF00005">
    <property type="entry name" value="ABC_tran"/>
    <property type="match status" value="1"/>
</dbReference>
<dbReference type="InterPro" id="IPR015856">
    <property type="entry name" value="ABC_transpr_CbiO/EcfA_su"/>
</dbReference>
<comment type="subunit">
    <text evidence="8">Forms a stable energy-coupling factor (ECF) transporter complex composed of 2 membrane-embedded substrate-binding proteins (S component), 2 ATP-binding proteins (A component) and 2 transmembrane proteins (T component).</text>
</comment>
<comment type="function">
    <text evidence="8">ATP-binding (A) component of a common energy-coupling factor (ECF) ABC-transporter complex.</text>
</comment>
<sequence>MPIRVENLRFVYNEGTPYETVALKDINFEIQDKEFVGIIGHTGSGKSTLIQHLNGLLKPTSGKIYINGIDITDKSVSLKDVRKEVGLVFQYPEYQLFEETIFKDIAFGPINLGLSEEEIEERVYEAMDIVGVSRELADKSPFEVSGGQRRRIAIAGILAMKPKILILDEPTAGLDPKGKEEILNKIKEIHDKYNMITILVSHSMEDIAKFADKIIVMNKGRIELIGTPREVFKQAEKLEKIGLGVPQITYLARELRKKGIDVPEDVLTVEEAKEYIARYLRGIKNV</sequence>
<dbReference type="AlphaFoldDB" id="A0A097ATJ7"/>
<dbReference type="GO" id="GO:0016887">
    <property type="term" value="F:ATP hydrolysis activity"/>
    <property type="evidence" value="ECO:0007669"/>
    <property type="project" value="InterPro"/>
</dbReference>
<dbReference type="InterPro" id="IPR050095">
    <property type="entry name" value="ECF_ABC_transporter_ATP-bd"/>
</dbReference>
<evidence type="ECO:0000256" key="1">
    <source>
        <dbReference type="ARBA" id="ARBA00004202"/>
    </source>
</evidence>
<dbReference type="CDD" id="cd03225">
    <property type="entry name" value="ABC_cobalt_CbiO_domain1"/>
    <property type="match status" value="1"/>
</dbReference>
<protein>
    <recommendedName>
        <fullName evidence="8">Energy-coupling factor transporter ATP-binding protein EcfA2</fullName>
        <ecNumber evidence="8">7.-.-.-</ecNumber>
    </recommendedName>
</protein>
<evidence type="ECO:0000256" key="4">
    <source>
        <dbReference type="ARBA" id="ARBA00022741"/>
    </source>
</evidence>
<evidence type="ECO:0000256" key="3">
    <source>
        <dbReference type="ARBA" id="ARBA00022475"/>
    </source>
</evidence>
<dbReference type="NCBIfam" id="NF010158">
    <property type="entry name" value="PRK13637.1"/>
    <property type="match status" value="1"/>
</dbReference>
<evidence type="ECO:0000256" key="6">
    <source>
        <dbReference type="ARBA" id="ARBA00022967"/>
    </source>
</evidence>
<evidence type="ECO:0000256" key="2">
    <source>
        <dbReference type="ARBA" id="ARBA00022448"/>
    </source>
</evidence>
<evidence type="ECO:0000256" key="5">
    <source>
        <dbReference type="ARBA" id="ARBA00022840"/>
    </source>
</evidence>
<keyword evidence="4 8" id="KW-0547">Nucleotide-binding</keyword>
<evidence type="ECO:0000256" key="8">
    <source>
        <dbReference type="RuleBase" id="RU365104"/>
    </source>
</evidence>
<comment type="similarity">
    <text evidence="8">Belongs to the ABC transporter superfamily. Energy-coupling factor EcfA family.</text>
</comment>
<comment type="subcellular location">
    <subcellularLocation>
        <location evidence="1 8">Cell membrane</location>
        <topology evidence="1 8">Peripheral membrane protein</topology>
    </subcellularLocation>
</comment>
<evidence type="ECO:0000259" key="9">
    <source>
        <dbReference type="PROSITE" id="PS50893"/>
    </source>
</evidence>
<dbReference type="InterPro" id="IPR003593">
    <property type="entry name" value="AAA+_ATPase"/>
</dbReference>
<dbReference type="SMART" id="SM00382">
    <property type="entry name" value="AAA"/>
    <property type="match status" value="1"/>
</dbReference>
<dbReference type="InterPro" id="IPR017871">
    <property type="entry name" value="ABC_transporter-like_CS"/>
</dbReference>
<dbReference type="GO" id="GO:0005524">
    <property type="term" value="F:ATP binding"/>
    <property type="evidence" value="ECO:0007669"/>
    <property type="project" value="UniProtKB-UniRule"/>
</dbReference>
<evidence type="ECO:0000313" key="10">
    <source>
        <dbReference type="EMBL" id="AIS53160.1"/>
    </source>
</evidence>
<dbReference type="GO" id="GO:0042626">
    <property type="term" value="F:ATPase-coupled transmembrane transporter activity"/>
    <property type="evidence" value="ECO:0007669"/>
    <property type="project" value="TreeGrafter"/>
</dbReference>
<dbReference type="InterPro" id="IPR003439">
    <property type="entry name" value="ABC_transporter-like_ATP-bd"/>
</dbReference>
<dbReference type="NCBIfam" id="TIGR04521">
    <property type="entry name" value="ECF_ATPase_2"/>
    <property type="match status" value="1"/>
</dbReference>